<sequence length="252" mass="26319">MVENDTRKMQFADIAHAAALLTRLPLPVGENTRGAATAWAYPIVGLIIGVLAALIGVIGLWVGLPSAAVALLSLATMILLTGAMHEDGLADTADGFWGGWTREARLEIMKDSHIGTYGVLSLIIVTAARWLALWHLFDIGAGTATAALVAACTLSRASMPSLMANLPHARTTGLSHSVGATSKSTAWIAWGIAFLAVFVLTGWGVFWAAIWAAVVTLGIARLARHKIGGQTGDTLGAAQQVSEVAVLFCLLV</sequence>
<evidence type="ECO:0000256" key="14">
    <source>
        <dbReference type="ARBA" id="ARBA00025228"/>
    </source>
</evidence>
<evidence type="ECO:0000256" key="8">
    <source>
        <dbReference type="ARBA" id="ARBA00022573"/>
    </source>
</evidence>
<evidence type="ECO:0000256" key="9">
    <source>
        <dbReference type="ARBA" id="ARBA00022679"/>
    </source>
</evidence>
<feature type="transmembrane region" description="Helical" evidence="19">
    <location>
        <begin position="114"/>
        <end position="132"/>
    </location>
</feature>
<evidence type="ECO:0000256" key="7">
    <source>
        <dbReference type="ARBA" id="ARBA00022475"/>
    </source>
</evidence>
<dbReference type="OrthoDB" id="9794626at2"/>
<dbReference type="PANTHER" id="PTHR34148">
    <property type="entry name" value="ADENOSYLCOBINAMIDE-GDP RIBAZOLETRANSFERASE"/>
    <property type="match status" value="1"/>
</dbReference>
<keyword evidence="8 19" id="KW-0169">Cobalamin biosynthesis</keyword>
<feature type="transmembrane region" description="Helical" evidence="19">
    <location>
        <begin position="68"/>
        <end position="85"/>
    </location>
</feature>
<keyword evidence="10 19" id="KW-0812">Transmembrane</keyword>
<accession>A0A1X7BL50</accession>
<dbReference type="GO" id="GO:0005886">
    <property type="term" value="C:plasma membrane"/>
    <property type="evidence" value="ECO:0007669"/>
    <property type="project" value="UniProtKB-SubCell"/>
</dbReference>
<protein>
    <recommendedName>
        <fullName evidence="6 19">Adenosylcobinamide-GDP ribazoletransferase</fullName>
        <ecNumber evidence="5 19">2.7.8.26</ecNumber>
    </recommendedName>
    <alternativeName>
        <fullName evidence="16 19">Cobalamin synthase</fullName>
    </alternativeName>
    <alternativeName>
        <fullName evidence="15 19">Cobalamin-5'-phosphate synthase</fullName>
    </alternativeName>
</protein>
<proteinExistence type="inferred from homology"/>
<evidence type="ECO:0000313" key="21">
    <source>
        <dbReference type="Proteomes" id="UP000193224"/>
    </source>
</evidence>
<dbReference type="RefSeq" id="WP_085798264.1">
    <property type="nucleotide sequence ID" value="NZ_FWXB01000001.1"/>
</dbReference>
<dbReference type="Pfam" id="PF02654">
    <property type="entry name" value="CobS"/>
    <property type="match status" value="1"/>
</dbReference>
<name>A0A1X7BL50_9RHOB</name>
<keyword evidence="11 19" id="KW-0460">Magnesium</keyword>
<dbReference type="GO" id="GO:0051073">
    <property type="term" value="F:adenosylcobinamide-GDP ribazoletransferase activity"/>
    <property type="evidence" value="ECO:0007669"/>
    <property type="project" value="UniProtKB-UniRule"/>
</dbReference>
<evidence type="ECO:0000256" key="4">
    <source>
        <dbReference type="ARBA" id="ARBA00010561"/>
    </source>
</evidence>
<organism evidence="20 21">
    <name type="scientific">Roseovarius aestuarii</name>
    <dbReference type="NCBI Taxonomy" id="475083"/>
    <lineage>
        <taxon>Bacteria</taxon>
        <taxon>Pseudomonadati</taxon>
        <taxon>Pseudomonadota</taxon>
        <taxon>Alphaproteobacteria</taxon>
        <taxon>Rhodobacterales</taxon>
        <taxon>Roseobacteraceae</taxon>
        <taxon>Roseovarius</taxon>
    </lineage>
</organism>
<comment type="function">
    <text evidence="14 19">Joins adenosylcobinamide-GDP and alpha-ribazole to generate adenosylcobalamin (Ado-cobalamin). Also synthesizes adenosylcobalamin 5'-phosphate from adenosylcobinamide-GDP and alpha-ribazole 5'-phosphate.</text>
</comment>
<dbReference type="AlphaFoldDB" id="A0A1X7BL50"/>
<evidence type="ECO:0000256" key="11">
    <source>
        <dbReference type="ARBA" id="ARBA00022842"/>
    </source>
</evidence>
<evidence type="ECO:0000256" key="6">
    <source>
        <dbReference type="ARBA" id="ARBA00015850"/>
    </source>
</evidence>
<feature type="transmembrane region" description="Helical" evidence="19">
    <location>
        <begin position="187"/>
        <end position="220"/>
    </location>
</feature>
<evidence type="ECO:0000256" key="5">
    <source>
        <dbReference type="ARBA" id="ARBA00013200"/>
    </source>
</evidence>
<evidence type="ECO:0000256" key="15">
    <source>
        <dbReference type="ARBA" id="ARBA00032605"/>
    </source>
</evidence>
<evidence type="ECO:0000256" key="12">
    <source>
        <dbReference type="ARBA" id="ARBA00022989"/>
    </source>
</evidence>
<dbReference type="PANTHER" id="PTHR34148:SF1">
    <property type="entry name" value="ADENOSYLCOBINAMIDE-GDP RIBAZOLETRANSFERASE"/>
    <property type="match status" value="1"/>
</dbReference>
<keyword evidence="21" id="KW-1185">Reference proteome</keyword>
<evidence type="ECO:0000256" key="13">
    <source>
        <dbReference type="ARBA" id="ARBA00023136"/>
    </source>
</evidence>
<dbReference type="GO" id="GO:0009236">
    <property type="term" value="P:cobalamin biosynthetic process"/>
    <property type="evidence" value="ECO:0007669"/>
    <property type="project" value="UniProtKB-UniRule"/>
</dbReference>
<evidence type="ECO:0000256" key="10">
    <source>
        <dbReference type="ARBA" id="ARBA00022692"/>
    </source>
</evidence>
<dbReference type="EMBL" id="FWXB01000001">
    <property type="protein sequence ID" value="SMC10274.1"/>
    <property type="molecule type" value="Genomic_DNA"/>
</dbReference>
<dbReference type="InterPro" id="IPR003805">
    <property type="entry name" value="CobS"/>
</dbReference>
<evidence type="ECO:0000313" key="20">
    <source>
        <dbReference type="EMBL" id="SMC10274.1"/>
    </source>
</evidence>
<keyword evidence="7 19" id="KW-1003">Cell membrane</keyword>
<keyword evidence="9 19" id="KW-0808">Transferase</keyword>
<comment type="pathway">
    <text evidence="3 19">Cofactor biosynthesis; adenosylcobalamin biosynthesis; adenosylcobalamin from cob(II)yrinate a,c-diamide: step 7/7.</text>
</comment>
<dbReference type="Proteomes" id="UP000193224">
    <property type="component" value="Unassembled WGS sequence"/>
</dbReference>
<keyword evidence="13 19" id="KW-0472">Membrane</keyword>
<dbReference type="GO" id="GO:0008818">
    <property type="term" value="F:cobalamin 5'-phosphate synthase activity"/>
    <property type="evidence" value="ECO:0007669"/>
    <property type="project" value="UniProtKB-UniRule"/>
</dbReference>
<dbReference type="EC" id="2.7.8.26" evidence="5 19"/>
<reference evidence="20 21" key="1">
    <citation type="submission" date="2017-03" db="EMBL/GenBank/DDBJ databases">
        <authorList>
            <person name="Afonso C.L."/>
            <person name="Miller P.J."/>
            <person name="Scott M.A."/>
            <person name="Spackman E."/>
            <person name="Goraichik I."/>
            <person name="Dimitrov K.M."/>
            <person name="Suarez D.L."/>
            <person name="Swayne D.E."/>
        </authorList>
    </citation>
    <scope>NUCLEOTIDE SEQUENCE [LARGE SCALE GENOMIC DNA]</scope>
    <source>
        <strain evidence="20 21">CECT 7745</strain>
    </source>
</reference>
<dbReference type="NCBIfam" id="TIGR00317">
    <property type="entry name" value="cobS"/>
    <property type="match status" value="1"/>
</dbReference>
<feature type="transmembrane region" description="Helical" evidence="19">
    <location>
        <begin position="39"/>
        <end position="61"/>
    </location>
</feature>
<evidence type="ECO:0000256" key="2">
    <source>
        <dbReference type="ARBA" id="ARBA00004651"/>
    </source>
</evidence>
<evidence type="ECO:0000256" key="17">
    <source>
        <dbReference type="ARBA" id="ARBA00048623"/>
    </source>
</evidence>
<comment type="catalytic activity">
    <reaction evidence="18 19">
        <text>alpha-ribazole 5'-phosphate + adenosylcob(III)inamide-GDP = adenosylcob(III)alamin 5'-phosphate + GMP + H(+)</text>
        <dbReference type="Rhea" id="RHEA:23560"/>
        <dbReference type="ChEBI" id="CHEBI:15378"/>
        <dbReference type="ChEBI" id="CHEBI:57918"/>
        <dbReference type="ChEBI" id="CHEBI:58115"/>
        <dbReference type="ChEBI" id="CHEBI:60487"/>
        <dbReference type="ChEBI" id="CHEBI:60493"/>
        <dbReference type="EC" id="2.7.8.26"/>
    </reaction>
</comment>
<comment type="similarity">
    <text evidence="4 19">Belongs to the CobS family.</text>
</comment>
<keyword evidence="12 19" id="KW-1133">Transmembrane helix</keyword>
<comment type="catalytic activity">
    <reaction evidence="17 19">
        <text>alpha-ribazole + adenosylcob(III)inamide-GDP = adenosylcob(III)alamin + GMP + H(+)</text>
        <dbReference type="Rhea" id="RHEA:16049"/>
        <dbReference type="ChEBI" id="CHEBI:10329"/>
        <dbReference type="ChEBI" id="CHEBI:15378"/>
        <dbReference type="ChEBI" id="CHEBI:18408"/>
        <dbReference type="ChEBI" id="CHEBI:58115"/>
        <dbReference type="ChEBI" id="CHEBI:60487"/>
        <dbReference type="EC" id="2.7.8.26"/>
    </reaction>
</comment>
<gene>
    <name evidence="20" type="primary">cobS_1</name>
    <name evidence="19" type="synonym">cobS</name>
    <name evidence="20" type="ORF">ROA7745_00077</name>
</gene>
<evidence type="ECO:0000256" key="19">
    <source>
        <dbReference type="HAMAP-Rule" id="MF_00719"/>
    </source>
</evidence>
<comment type="cofactor">
    <cofactor evidence="1 19">
        <name>Mg(2+)</name>
        <dbReference type="ChEBI" id="CHEBI:18420"/>
    </cofactor>
</comment>
<evidence type="ECO:0000256" key="1">
    <source>
        <dbReference type="ARBA" id="ARBA00001946"/>
    </source>
</evidence>
<evidence type="ECO:0000256" key="16">
    <source>
        <dbReference type="ARBA" id="ARBA00032853"/>
    </source>
</evidence>
<evidence type="ECO:0000256" key="18">
    <source>
        <dbReference type="ARBA" id="ARBA00049504"/>
    </source>
</evidence>
<evidence type="ECO:0000256" key="3">
    <source>
        <dbReference type="ARBA" id="ARBA00004663"/>
    </source>
</evidence>
<comment type="subcellular location">
    <subcellularLocation>
        <location evidence="2 19">Cell membrane</location>
        <topology evidence="2 19">Multi-pass membrane protein</topology>
    </subcellularLocation>
</comment>
<dbReference type="UniPathway" id="UPA00148">
    <property type="reaction ID" value="UER00238"/>
</dbReference>
<dbReference type="HAMAP" id="MF_00719">
    <property type="entry name" value="CobS"/>
    <property type="match status" value="1"/>
</dbReference>